<comment type="caution">
    <text evidence="1">The sequence shown here is derived from an EMBL/GenBank/DDBJ whole genome shotgun (WGS) entry which is preliminary data.</text>
</comment>
<accession>A0ABX1QR88</accession>
<name>A0ABX1QR88_9PROT</name>
<sequence length="103" mass="11550">MNPNRYLYVLNLEDNTSSKSIRPPDLPEIDDAYVESFGKCATIEMEEGVLYIAGHSRCGPKMWLLASGSDENRPNAPWAAFRGFSHEKAAALAWSWLSSRETL</sequence>
<protein>
    <submittedName>
        <fullName evidence="1">Uncharacterized protein</fullName>
    </submittedName>
</protein>
<keyword evidence="2" id="KW-1185">Reference proteome</keyword>
<evidence type="ECO:0000313" key="1">
    <source>
        <dbReference type="EMBL" id="NMH17506.1"/>
    </source>
</evidence>
<reference evidence="1 2" key="1">
    <citation type="journal article" date="2020" name="Curr. Microbiol.">
        <title>Tepidiphilus baoligensis sp. nov., a Novel Bacterium of the Family Hydrogenophilaceae Isolated from an Oil Reservoir.</title>
        <authorList>
            <person name="Zhang X."/>
            <person name="Wang G."/>
            <person name="Ma X."/>
            <person name="Yu J."/>
            <person name="You J."/>
            <person name="Xue Y."/>
            <person name="Ma Y."/>
        </authorList>
    </citation>
    <scope>NUCLEOTIDE SEQUENCE [LARGE SCALE GENOMIC DNA]</scope>
    <source>
        <strain evidence="1 2">B18-69</strain>
    </source>
</reference>
<dbReference type="RefSeq" id="WP_142810262.1">
    <property type="nucleotide sequence ID" value="NZ_JAAAUB010000024.1"/>
</dbReference>
<gene>
    <name evidence="1" type="ORF">GV368_10495</name>
</gene>
<evidence type="ECO:0000313" key="2">
    <source>
        <dbReference type="Proteomes" id="UP000669605"/>
    </source>
</evidence>
<dbReference type="Proteomes" id="UP000669605">
    <property type="component" value="Unassembled WGS sequence"/>
</dbReference>
<organism evidence="1 2">
    <name type="scientific">Tepidiphilus baoligensis</name>
    <dbReference type="NCBI Taxonomy" id="2698687"/>
    <lineage>
        <taxon>Bacteria</taxon>
        <taxon>Pseudomonadati</taxon>
        <taxon>Pseudomonadota</taxon>
        <taxon>Hydrogenophilia</taxon>
        <taxon>Hydrogenophilales</taxon>
        <taxon>Hydrogenophilaceae</taxon>
        <taxon>Tepidiphilus</taxon>
    </lineage>
</organism>
<dbReference type="EMBL" id="JAAAUB010000024">
    <property type="protein sequence ID" value="NMH17506.1"/>
    <property type="molecule type" value="Genomic_DNA"/>
</dbReference>
<proteinExistence type="predicted"/>